<evidence type="ECO:0000313" key="2">
    <source>
        <dbReference type="EMBL" id="CAL1383209.1"/>
    </source>
</evidence>
<proteinExistence type="predicted"/>
<feature type="transmembrane region" description="Helical" evidence="1">
    <location>
        <begin position="423"/>
        <end position="449"/>
    </location>
</feature>
<dbReference type="PANTHER" id="PTHR47555:SF2">
    <property type="entry name" value="N-ACETYLGLUCOSAMINYL TRANSFERASE COMPONENT FAMILY PROTEIN _ GPI1 FAMILY PROTEIN"/>
    <property type="match status" value="1"/>
</dbReference>
<organism evidence="2 3">
    <name type="scientific">Linum trigynum</name>
    <dbReference type="NCBI Taxonomy" id="586398"/>
    <lineage>
        <taxon>Eukaryota</taxon>
        <taxon>Viridiplantae</taxon>
        <taxon>Streptophyta</taxon>
        <taxon>Embryophyta</taxon>
        <taxon>Tracheophyta</taxon>
        <taxon>Spermatophyta</taxon>
        <taxon>Magnoliopsida</taxon>
        <taxon>eudicotyledons</taxon>
        <taxon>Gunneridae</taxon>
        <taxon>Pentapetalae</taxon>
        <taxon>rosids</taxon>
        <taxon>fabids</taxon>
        <taxon>Malpighiales</taxon>
        <taxon>Linaceae</taxon>
        <taxon>Linum</taxon>
    </lineage>
</organism>
<sequence length="718" mass="80735">MRRKCRIWWPKQLSNEPFSNNCFLFGWVVSCSSVSVDVVVAFGCSKVPLSNCQSGIQGIIDDTNGRMPMSLQEKSRFCLLGHCTTPLNINGEGLKVGSKVDGEIGSSSDIPVAGKRRLTVSHPAKESVCECNQLDGFIQQHWKNGVEGGHWIHLMHKPHEQFGRDVNWVPQLHHVHWNGQVVVQCDVHVILYEIPVYGKQHLAMNFWRSFKQVEAPLRKPQWLDELRTFQPELDMDALILAMNSTSAAGMVLGRYIGANGSCTSYHIMSMCLGLVWQALALFLALLSTIMYIILQLIRNLSWSGFGRWICTRSAKLAPTMSKNVRIRCSQMIYWPIFLEDNSIRSRACVEYAEKAALHRHSMWTGLLVDLLFGNLIGLVLFSHAESVCLWVSLFAKGTTNEILRSGCVWLMGVPAGFKLNTELAGILGMVSLNAIQIWSTLWVFIGFLIIYFIKGLALLGILFGLTIPAALAIDIVGLATAHVSVLHSGVSILYSSQIEALGAIWRLFRGRKKNPLRKRLDSYDYTVKQHVVGSLLFTPLLLLLPTTSVFYIFFTILKMGITTICTMIDVAILMIHGTPYLEIFLWLSRRGRFPCGVWFEITPCSSDSQGFSSPNEVDSRSKQGEDMRTSSLIVSVLHSNYLSIGDLVLPHYREVFSGVSRFLTASSYGALTGKRTHSRLDSKLPSILPWVSMPSRDYWLLCYNSVMQCSPEHWRMQR</sequence>
<dbReference type="Pfam" id="PF05024">
    <property type="entry name" value="Gpi1"/>
    <property type="match status" value="1"/>
</dbReference>
<reference evidence="2 3" key="1">
    <citation type="submission" date="2024-04" db="EMBL/GenBank/DDBJ databases">
        <authorList>
            <person name="Fracassetti M."/>
        </authorList>
    </citation>
    <scope>NUCLEOTIDE SEQUENCE [LARGE SCALE GENOMIC DNA]</scope>
</reference>
<feature type="transmembrane region" description="Helical" evidence="1">
    <location>
        <begin position="363"/>
        <end position="384"/>
    </location>
</feature>
<dbReference type="GO" id="GO:0006506">
    <property type="term" value="P:GPI anchor biosynthetic process"/>
    <property type="evidence" value="ECO:0007669"/>
    <property type="project" value="InterPro"/>
</dbReference>
<keyword evidence="1" id="KW-0812">Transmembrane</keyword>
<dbReference type="PROSITE" id="PS51257">
    <property type="entry name" value="PROKAR_LIPOPROTEIN"/>
    <property type="match status" value="1"/>
</dbReference>
<dbReference type="EMBL" id="OZ034817">
    <property type="protein sequence ID" value="CAL1383209.1"/>
    <property type="molecule type" value="Genomic_DNA"/>
</dbReference>
<keyword evidence="1" id="KW-1133">Transmembrane helix</keyword>
<evidence type="ECO:0000313" key="3">
    <source>
        <dbReference type="Proteomes" id="UP001497516"/>
    </source>
</evidence>
<dbReference type="GO" id="GO:0016020">
    <property type="term" value="C:membrane"/>
    <property type="evidence" value="ECO:0007669"/>
    <property type="project" value="InterPro"/>
</dbReference>
<feature type="transmembrane region" description="Helical" evidence="1">
    <location>
        <begin position="560"/>
        <end position="581"/>
    </location>
</feature>
<dbReference type="Proteomes" id="UP001497516">
    <property type="component" value="Chromosome 4"/>
</dbReference>
<feature type="transmembrane region" description="Helical" evidence="1">
    <location>
        <begin position="274"/>
        <end position="297"/>
    </location>
</feature>
<dbReference type="InterPro" id="IPR007720">
    <property type="entry name" value="PigQ/GPI1"/>
</dbReference>
<evidence type="ECO:0000256" key="1">
    <source>
        <dbReference type="SAM" id="Phobius"/>
    </source>
</evidence>
<dbReference type="PANTHER" id="PTHR47555">
    <property type="entry name" value="N-ACETYLGLUCOSAMINYL TRANSFERASE COMPONENT FAMILY PROTEIN / GPI1 FAMILY PROTEIN"/>
    <property type="match status" value="1"/>
</dbReference>
<keyword evidence="1" id="KW-0472">Membrane</keyword>
<dbReference type="AlphaFoldDB" id="A0AAV2EBD2"/>
<feature type="transmembrane region" description="Helical" evidence="1">
    <location>
        <begin position="456"/>
        <end position="479"/>
    </location>
</feature>
<protein>
    <submittedName>
        <fullName evidence="2">Uncharacterized protein</fullName>
    </submittedName>
</protein>
<keyword evidence="3" id="KW-1185">Reference proteome</keyword>
<gene>
    <name evidence="2" type="ORF">LTRI10_LOCUS24494</name>
</gene>
<feature type="transmembrane region" description="Helical" evidence="1">
    <location>
        <begin position="529"/>
        <end position="554"/>
    </location>
</feature>
<name>A0AAV2EBD2_9ROSI</name>
<accession>A0AAV2EBD2</accession>